<dbReference type="InterPro" id="IPR035075">
    <property type="entry name" value="PRMT5"/>
</dbReference>
<comment type="caution">
    <text evidence="8">The sequence shown here is derived from an EMBL/GenBank/DDBJ whole genome shotgun (WGS) entry which is preliminary data.</text>
</comment>
<name>A0A8J2P9Z6_9HEXA</name>
<dbReference type="GO" id="GO:0005634">
    <property type="term" value="C:nucleus"/>
    <property type="evidence" value="ECO:0007669"/>
    <property type="project" value="TreeGrafter"/>
</dbReference>
<proteinExistence type="inferred from homology"/>
<evidence type="ECO:0000259" key="7">
    <source>
        <dbReference type="Pfam" id="PF17286"/>
    </source>
</evidence>
<feature type="domain" description="PRMT5 TIM barrel" evidence="6">
    <location>
        <begin position="28"/>
        <end position="273"/>
    </location>
</feature>
<comment type="similarity">
    <text evidence="4">Belongs to the class I-like SAM-binding methyltransferase superfamily.</text>
</comment>
<dbReference type="PANTHER" id="PTHR10738">
    <property type="entry name" value="PROTEIN ARGININE N-METHYLTRANSFERASE 5"/>
    <property type="match status" value="1"/>
</dbReference>
<feature type="domain" description="PRMT5 oligomerisation" evidence="7">
    <location>
        <begin position="451"/>
        <end position="584"/>
    </location>
</feature>
<organism evidence="8 9">
    <name type="scientific">Allacma fusca</name>
    <dbReference type="NCBI Taxonomy" id="39272"/>
    <lineage>
        <taxon>Eukaryota</taxon>
        <taxon>Metazoa</taxon>
        <taxon>Ecdysozoa</taxon>
        <taxon>Arthropoda</taxon>
        <taxon>Hexapoda</taxon>
        <taxon>Collembola</taxon>
        <taxon>Symphypleona</taxon>
        <taxon>Sminthuridae</taxon>
        <taxon>Allacma</taxon>
    </lineage>
</organism>
<keyword evidence="2 4" id="KW-0808">Transferase</keyword>
<dbReference type="PROSITE" id="PS51678">
    <property type="entry name" value="SAM_MT_PRMT"/>
    <property type="match status" value="1"/>
</dbReference>
<reference evidence="8" key="1">
    <citation type="submission" date="2021-06" db="EMBL/GenBank/DDBJ databases">
        <authorList>
            <person name="Hodson N. C."/>
            <person name="Mongue J. A."/>
            <person name="Jaron S. K."/>
        </authorList>
    </citation>
    <scope>NUCLEOTIDE SEQUENCE</scope>
</reference>
<dbReference type="GO" id="GO:0016274">
    <property type="term" value="F:protein-arginine N-methyltransferase activity"/>
    <property type="evidence" value="ECO:0007669"/>
    <property type="project" value="InterPro"/>
</dbReference>
<gene>
    <name evidence="8" type="ORF">AFUS01_LOCUS20306</name>
</gene>
<evidence type="ECO:0000256" key="3">
    <source>
        <dbReference type="ARBA" id="ARBA00022691"/>
    </source>
</evidence>
<dbReference type="GO" id="GO:0005829">
    <property type="term" value="C:cytosol"/>
    <property type="evidence" value="ECO:0007669"/>
    <property type="project" value="TreeGrafter"/>
</dbReference>
<evidence type="ECO:0000259" key="5">
    <source>
        <dbReference type="Pfam" id="PF05185"/>
    </source>
</evidence>
<dbReference type="InterPro" id="IPR035248">
    <property type="entry name" value="PRMT5_C"/>
</dbReference>
<dbReference type="AlphaFoldDB" id="A0A8J2P9Z6"/>
<evidence type="ECO:0000256" key="2">
    <source>
        <dbReference type="ARBA" id="ARBA00022679"/>
    </source>
</evidence>
<sequence length="602" mass="68313">MVKKLAVGVFLDRVDDMAEALSFSRTTGYDYVCHKVVEPEATELLLKSDGDSVSAPFSFSDLSLMSADWSHSFVGHISDLNSHLASDDRILRRKAASLVKYEIDYCMHLNAPAVMVEPDSKYTANMAEIIHGKLNDYLNSIWIRIPMILEDELSAWDASDNSYNVSRSGWYTWTAFHAECNYEKRVGVSLQMSVDIPPEEEIMRWLGEPIKSVIIPTDVFVQNPKGYPVLTKLHQQLLLRLFTVTSQVLIKPNGPLKEEHKFYRQYIDFLHKKFEEANVEDSWVAGYDDYLQSPLQPLMNNLESQIYEVFEKDPIKYVLYENAIAAAIMSKQPEETSEKLIVMVLGAGRGPIVKAAIQASKKTSRPITLYAVEKNRNAVNTLLHLQRSLWKELGFDVTVVHSDMRKFNPPVKGDIIVSELLGSFGDNELSPECLDGAQRYLQSDGIMIPQNYTSFVHPIMSAKLHTEVRTLPEKNAKTDAAHYQTPYVVHMKNKYDISPPQKLFQYHHPNRIPNDTNDRCQQLDFEAKADCVLSGFAGYFESELYGGIMMSILPSTYTEGMLSWFPIYFPIKNPLQIKKGDKISGGTSVKVHLFFFNVTISG</sequence>
<dbReference type="GO" id="GO:0032259">
    <property type="term" value="P:methylation"/>
    <property type="evidence" value="ECO:0007669"/>
    <property type="project" value="UniProtKB-KW"/>
</dbReference>
<dbReference type="Proteomes" id="UP000708208">
    <property type="component" value="Unassembled WGS sequence"/>
</dbReference>
<evidence type="ECO:0000256" key="1">
    <source>
        <dbReference type="ARBA" id="ARBA00022603"/>
    </source>
</evidence>
<accession>A0A8J2P9Z6</accession>
<dbReference type="Pfam" id="PF17286">
    <property type="entry name" value="PRMT5_C"/>
    <property type="match status" value="1"/>
</dbReference>
<evidence type="ECO:0000256" key="4">
    <source>
        <dbReference type="PIRNR" id="PIRNR015894"/>
    </source>
</evidence>
<keyword evidence="3 4" id="KW-0949">S-adenosyl-L-methionine</keyword>
<evidence type="ECO:0000313" key="8">
    <source>
        <dbReference type="EMBL" id="CAG7731732.1"/>
    </source>
</evidence>
<dbReference type="Pfam" id="PF17285">
    <property type="entry name" value="PRMT5_TIM"/>
    <property type="match status" value="1"/>
</dbReference>
<dbReference type="InterPro" id="IPR025799">
    <property type="entry name" value="Arg_MeTrfase"/>
</dbReference>
<dbReference type="Pfam" id="PF05185">
    <property type="entry name" value="PRMT5"/>
    <property type="match status" value="1"/>
</dbReference>
<keyword evidence="1 4" id="KW-0489">Methyltransferase</keyword>
<dbReference type="OrthoDB" id="1368803at2759"/>
<protein>
    <recommendedName>
        <fullName evidence="4">Protein arginine N-methyltransferase</fullName>
    </recommendedName>
</protein>
<feature type="domain" description="PRMT5 arginine-N-methyltransferase" evidence="5">
    <location>
        <begin position="284"/>
        <end position="448"/>
    </location>
</feature>
<dbReference type="InterPro" id="IPR035247">
    <property type="entry name" value="PRMT5_TIM"/>
</dbReference>
<dbReference type="PIRSF" id="PIRSF015894">
    <property type="entry name" value="Skb1_MeTrfase"/>
    <property type="match status" value="1"/>
</dbReference>
<dbReference type="PANTHER" id="PTHR10738:SF0">
    <property type="entry name" value="PROTEIN ARGININE N-METHYLTRANSFERASE 5"/>
    <property type="match status" value="1"/>
</dbReference>
<evidence type="ECO:0000313" key="9">
    <source>
        <dbReference type="Proteomes" id="UP000708208"/>
    </source>
</evidence>
<dbReference type="GO" id="GO:0006355">
    <property type="term" value="P:regulation of DNA-templated transcription"/>
    <property type="evidence" value="ECO:0007669"/>
    <property type="project" value="TreeGrafter"/>
</dbReference>
<dbReference type="EMBL" id="CAJVCH010218884">
    <property type="protein sequence ID" value="CAG7731732.1"/>
    <property type="molecule type" value="Genomic_DNA"/>
</dbReference>
<dbReference type="InterPro" id="IPR007857">
    <property type="entry name" value="Arg_MeTrfase_PRMT5"/>
</dbReference>
<evidence type="ECO:0000259" key="6">
    <source>
        <dbReference type="Pfam" id="PF17285"/>
    </source>
</evidence>
<keyword evidence="9" id="KW-1185">Reference proteome</keyword>